<proteinExistence type="predicted"/>
<feature type="domain" description="ENT" evidence="4">
    <location>
        <begin position="295"/>
        <end position="357"/>
    </location>
</feature>
<dbReference type="Pfam" id="PF03735">
    <property type="entry name" value="ENT"/>
    <property type="match status" value="1"/>
</dbReference>
<keyword evidence="2" id="KW-0539">Nucleus</keyword>
<accession>A0ABP0TS82</accession>
<dbReference type="Gene3D" id="1.10.1240.40">
    <property type="entry name" value="ENT domain"/>
    <property type="match status" value="1"/>
</dbReference>
<dbReference type="InterPro" id="IPR008395">
    <property type="entry name" value="Agenet-like_dom"/>
</dbReference>
<evidence type="ECO:0000313" key="5">
    <source>
        <dbReference type="EMBL" id="CAK9203754.1"/>
    </source>
</evidence>
<keyword evidence="6" id="KW-1185">Reference proteome</keyword>
<reference evidence="5" key="1">
    <citation type="submission" date="2024-02" db="EMBL/GenBank/DDBJ databases">
        <authorList>
            <consortium name="ELIXIR-Norway"/>
            <consortium name="Elixir Norway"/>
        </authorList>
    </citation>
    <scope>NUCLEOTIDE SEQUENCE</scope>
</reference>
<dbReference type="SUPFAM" id="SSF158639">
    <property type="entry name" value="ENT-like"/>
    <property type="match status" value="1"/>
</dbReference>
<protein>
    <recommendedName>
        <fullName evidence="4">ENT domain-containing protein</fullName>
    </recommendedName>
</protein>
<feature type="region of interest" description="Disordered" evidence="3">
    <location>
        <begin position="186"/>
        <end position="211"/>
    </location>
</feature>
<feature type="compositionally biased region" description="Basic residues" evidence="3">
    <location>
        <begin position="190"/>
        <end position="203"/>
    </location>
</feature>
<dbReference type="PANTHER" id="PTHR31917">
    <property type="entry name" value="AGENET DOMAIN-CONTAINING PROTEIN-RELATED"/>
    <property type="match status" value="1"/>
</dbReference>
<dbReference type="InterPro" id="IPR014002">
    <property type="entry name" value="Agenet_dom_plant"/>
</dbReference>
<gene>
    <name evidence="5" type="ORF">CSSPTR1EN2_LOCUS7044</name>
</gene>
<dbReference type="PANTHER" id="PTHR31917:SF147">
    <property type="entry name" value="AGENET DOMAIN-CONTAINING PROTEIN"/>
    <property type="match status" value="1"/>
</dbReference>
<evidence type="ECO:0000259" key="4">
    <source>
        <dbReference type="PROSITE" id="PS51138"/>
    </source>
</evidence>
<dbReference type="SMART" id="SM01191">
    <property type="entry name" value="ENT"/>
    <property type="match status" value="1"/>
</dbReference>
<evidence type="ECO:0000256" key="1">
    <source>
        <dbReference type="ARBA" id="ARBA00004123"/>
    </source>
</evidence>
<evidence type="ECO:0000313" key="6">
    <source>
        <dbReference type="Proteomes" id="UP001497512"/>
    </source>
</evidence>
<evidence type="ECO:0000256" key="2">
    <source>
        <dbReference type="ARBA" id="ARBA00023242"/>
    </source>
</evidence>
<evidence type="ECO:0000256" key="3">
    <source>
        <dbReference type="SAM" id="MobiDB-lite"/>
    </source>
</evidence>
<name>A0ABP0TS82_9BRYO</name>
<dbReference type="PROSITE" id="PS51138">
    <property type="entry name" value="ENT"/>
    <property type="match status" value="1"/>
</dbReference>
<dbReference type="InterPro" id="IPR005491">
    <property type="entry name" value="ENT_dom"/>
</dbReference>
<dbReference type="InterPro" id="IPR036142">
    <property type="entry name" value="ENT_dom-like_sf"/>
</dbReference>
<dbReference type="Proteomes" id="UP001497512">
    <property type="component" value="Chromosome 14"/>
</dbReference>
<dbReference type="SMART" id="SM00743">
    <property type="entry name" value="Agenet"/>
    <property type="match status" value="2"/>
</dbReference>
<dbReference type="EMBL" id="OZ019906">
    <property type="protein sequence ID" value="CAK9203754.1"/>
    <property type="molecule type" value="Genomic_DNA"/>
</dbReference>
<dbReference type="CDD" id="cd20405">
    <property type="entry name" value="Tudor_Agenet_AtDUF_rpt1_3"/>
    <property type="match status" value="1"/>
</dbReference>
<organism evidence="5 6">
    <name type="scientific">Sphagnum troendelagicum</name>
    <dbReference type="NCBI Taxonomy" id="128251"/>
    <lineage>
        <taxon>Eukaryota</taxon>
        <taxon>Viridiplantae</taxon>
        <taxon>Streptophyta</taxon>
        <taxon>Embryophyta</taxon>
        <taxon>Bryophyta</taxon>
        <taxon>Sphagnophytina</taxon>
        <taxon>Sphagnopsida</taxon>
        <taxon>Sphagnales</taxon>
        <taxon>Sphagnaceae</taxon>
        <taxon>Sphagnum</taxon>
    </lineage>
</organism>
<sequence>MWPSEGMRVEVKGVEDGFLGSWFGARILKTFEGECKVQYEEFVDENDESKPLQETVSNWQLRPVPPSLNVTRWLNKDAVEVYHCHCWWAGIIQRYLPFKNEYLVYFRESMEELVIDASKIRTRQDWIKSADQRGEFVWQIHTPLTSDGEAIFKTVEVIPECNTPSSHETEGSSSLLYKSPEAEEVLGTKGTKKHQKMARRAPARKSQQARNSIRLKQNTTAKCLYMREKIVEPFWQPSPVSAKHSPQEPFWPSPVNSTPYSVSNLHVAMASTTDLSFPIPSPSTPGVLREVKTPGSWKLQQLQQKAYQGVLAAFHAQSDTLTFSQHFLLTDLRKMLNIGQCDSDELLKQVMDHIEDP</sequence>
<dbReference type="Pfam" id="PF05641">
    <property type="entry name" value="Agenet"/>
    <property type="match status" value="1"/>
</dbReference>
<comment type="subcellular location">
    <subcellularLocation>
        <location evidence="1">Nucleus</location>
    </subcellularLocation>
</comment>